<dbReference type="Proteomes" id="UP000030755">
    <property type="component" value="Unassembled WGS sequence"/>
</dbReference>
<dbReference type="OrthoDB" id="276323at2759"/>
<sequence length="269" mass="30683">MKLDLANFKLSQLKPHLKQQIIPYEQAKFKALVDGGLELKVTREWLKGICETANATATTRNPEQINLPENKPKMNEVFVDAMLSLLSSSVAVIGEKCPETLRLDESRIVKMQNELQAIAIVASLLMLMKTTFVELRRNMTELKKMRDILLLLLQDPSTTISHLQVQLLDSVKTVKGSVTSEEEKLLNTMVDKTLSFKDTVYIMVQRRIIGVIRSYVLTGKFKPEILPRQGLDLVANELAQLADKFILLVEHNRQVHAPWYDEIINEFIQ</sequence>
<proteinExistence type="inferred from homology"/>
<reference evidence="3" key="3">
    <citation type="submission" date="2018-08" db="EMBL/GenBank/DDBJ databases">
        <title>Leveraging single-cell genomics to expand the Fungal Tree of Life.</title>
        <authorList>
            <consortium name="DOE Joint Genome Institute"/>
            <person name="Ahrendt S.R."/>
            <person name="Quandt C.A."/>
            <person name="Ciobanu D."/>
            <person name="Clum A."/>
            <person name="Salamov A."/>
            <person name="Andreopoulos B."/>
            <person name="Cheng J.-F."/>
            <person name="Woyke T."/>
            <person name="Pelin A."/>
            <person name="Henrissat B."/>
            <person name="Reynolds N."/>
            <person name="Benny G.L."/>
            <person name="Smith M.E."/>
            <person name="James T.Y."/>
            <person name="Grigoriev I.V."/>
        </authorList>
    </citation>
    <scope>NUCLEOTIDE SEQUENCE</scope>
    <source>
        <strain evidence="3">CSF55</strain>
    </source>
</reference>
<gene>
    <name evidence="2" type="ORF">O9G_005379</name>
    <name evidence="3" type="ORF">ROZALSC1DRAFT_30112</name>
</gene>
<protein>
    <submittedName>
        <fullName evidence="2">T-complex 11 domain-containing protein</fullName>
    </submittedName>
</protein>
<dbReference type="EMBL" id="ML005541">
    <property type="protein sequence ID" value="RKP18165.1"/>
    <property type="molecule type" value="Genomic_DNA"/>
</dbReference>
<reference evidence="5" key="2">
    <citation type="journal article" date="2018" name="Nat. Microbiol.">
        <title>Leveraging single-cell genomics to expand the fungal tree of life.</title>
        <authorList>
            <person name="Ahrendt S.R."/>
            <person name="Quandt C.A."/>
            <person name="Ciobanu D."/>
            <person name="Clum A."/>
            <person name="Salamov A."/>
            <person name="Andreopoulos B."/>
            <person name="Cheng J.F."/>
            <person name="Woyke T."/>
            <person name="Pelin A."/>
            <person name="Henrissat B."/>
            <person name="Reynolds N.K."/>
            <person name="Benny G.L."/>
            <person name="Smith M.E."/>
            <person name="James T.Y."/>
            <person name="Grigoriev I.V."/>
        </authorList>
    </citation>
    <scope>NUCLEOTIDE SEQUENCE [LARGE SCALE GENOMIC DNA]</scope>
    <source>
        <strain evidence="5">CSF55</strain>
    </source>
</reference>
<name>A0A075B1P8_ROZAC</name>
<dbReference type="InterPro" id="IPR008862">
    <property type="entry name" value="Tcp11"/>
</dbReference>
<dbReference type="HOGENOM" id="CLU_1034969_0_0_1"/>
<comment type="similarity">
    <text evidence="1">Belongs to the TCP11 family.</text>
</comment>
<dbReference type="PANTHER" id="PTHR12832">
    <property type="entry name" value="TESTIS-SPECIFIC PROTEIN PBS13 T-COMPLEX 11"/>
    <property type="match status" value="1"/>
</dbReference>
<dbReference type="GO" id="GO:0010737">
    <property type="term" value="P:protein kinase A signaling"/>
    <property type="evidence" value="ECO:0007669"/>
    <property type="project" value="TreeGrafter"/>
</dbReference>
<keyword evidence="4" id="KW-1185">Reference proteome</keyword>
<reference evidence="2 4" key="1">
    <citation type="journal article" date="2013" name="Curr. Biol.">
        <title>Shared signatures of parasitism and phylogenomics unite Cryptomycota and microsporidia.</title>
        <authorList>
            <person name="James T.Y."/>
            <person name="Pelin A."/>
            <person name="Bonen L."/>
            <person name="Ahrendt S."/>
            <person name="Sain D."/>
            <person name="Corradi N."/>
            <person name="Stajich J.E."/>
        </authorList>
    </citation>
    <scope>NUCLEOTIDE SEQUENCE [LARGE SCALE GENOMIC DNA]</scope>
    <source>
        <strain evidence="2 4">CSF55</strain>
        <strain evidence="2 4">CSF55</strain>
    </source>
</reference>
<dbReference type="Proteomes" id="UP000281549">
    <property type="component" value="Unassembled WGS sequence"/>
</dbReference>
<dbReference type="PANTHER" id="PTHR12832:SF11">
    <property type="entry name" value="LD23868P"/>
    <property type="match status" value="1"/>
</dbReference>
<accession>A0A075B1P8</accession>
<organism evidence="2 4">
    <name type="scientific">Rozella allomycis (strain CSF55)</name>
    <dbReference type="NCBI Taxonomy" id="988480"/>
    <lineage>
        <taxon>Eukaryota</taxon>
        <taxon>Fungi</taxon>
        <taxon>Fungi incertae sedis</taxon>
        <taxon>Cryptomycota</taxon>
        <taxon>Cryptomycota incertae sedis</taxon>
        <taxon>Rozella</taxon>
    </lineage>
</organism>
<evidence type="ECO:0000313" key="5">
    <source>
        <dbReference type="Proteomes" id="UP000281549"/>
    </source>
</evidence>
<dbReference type="Pfam" id="PF05794">
    <property type="entry name" value="Tcp11"/>
    <property type="match status" value="1"/>
</dbReference>
<dbReference type="AlphaFoldDB" id="A0A075B1P8"/>
<dbReference type="EMBL" id="KE560536">
    <property type="protein sequence ID" value="EPZ36507.1"/>
    <property type="molecule type" value="Genomic_DNA"/>
</dbReference>
<evidence type="ECO:0000313" key="3">
    <source>
        <dbReference type="EMBL" id="RKP18165.1"/>
    </source>
</evidence>
<evidence type="ECO:0000256" key="1">
    <source>
        <dbReference type="ARBA" id="ARBA00010954"/>
    </source>
</evidence>
<evidence type="ECO:0000313" key="4">
    <source>
        <dbReference type="Proteomes" id="UP000030755"/>
    </source>
</evidence>
<evidence type="ECO:0000313" key="2">
    <source>
        <dbReference type="EMBL" id="EPZ36507.1"/>
    </source>
</evidence>